<dbReference type="InterPro" id="IPR036390">
    <property type="entry name" value="WH_DNA-bd_sf"/>
</dbReference>
<dbReference type="Proteomes" id="UP000199025">
    <property type="component" value="Unassembled WGS sequence"/>
</dbReference>
<dbReference type="PANTHER" id="PTHR42756">
    <property type="entry name" value="TRANSCRIPTIONAL REGULATOR, MARR"/>
    <property type="match status" value="1"/>
</dbReference>
<dbReference type="InterPro" id="IPR000835">
    <property type="entry name" value="HTH_MarR-typ"/>
</dbReference>
<dbReference type="PROSITE" id="PS01117">
    <property type="entry name" value="HTH_MARR_1"/>
    <property type="match status" value="1"/>
</dbReference>
<dbReference type="AlphaFoldDB" id="A0A1I3T3N1"/>
<evidence type="ECO:0000313" key="5">
    <source>
        <dbReference type="EMBL" id="SFJ65654.1"/>
    </source>
</evidence>
<keyword evidence="3" id="KW-0804">Transcription</keyword>
<dbReference type="InterPro" id="IPR023187">
    <property type="entry name" value="Tscrpt_reg_MarR-type_CS"/>
</dbReference>
<name>A0A1I3T3N1_9PSEU</name>
<dbReference type="GO" id="GO:0003700">
    <property type="term" value="F:DNA-binding transcription factor activity"/>
    <property type="evidence" value="ECO:0007669"/>
    <property type="project" value="InterPro"/>
</dbReference>
<dbReference type="Gene3D" id="1.10.10.10">
    <property type="entry name" value="Winged helix-like DNA-binding domain superfamily/Winged helix DNA-binding domain"/>
    <property type="match status" value="1"/>
</dbReference>
<keyword evidence="6" id="KW-1185">Reference proteome</keyword>
<dbReference type="PANTHER" id="PTHR42756:SF1">
    <property type="entry name" value="TRANSCRIPTIONAL REPRESSOR OF EMRAB OPERON"/>
    <property type="match status" value="1"/>
</dbReference>
<reference evidence="5 6" key="1">
    <citation type="submission" date="2016-10" db="EMBL/GenBank/DDBJ databases">
        <authorList>
            <person name="de Groot N.N."/>
        </authorList>
    </citation>
    <scope>NUCLEOTIDE SEQUENCE [LARGE SCALE GENOMIC DNA]</scope>
    <source>
        <strain evidence="5 6">DSM 44468</strain>
    </source>
</reference>
<dbReference type="Pfam" id="PF12802">
    <property type="entry name" value="MarR_2"/>
    <property type="match status" value="1"/>
</dbReference>
<dbReference type="EMBL" id="FORP01000007">
    <property type="protein sequence ID" value="SFJ65654.1"/>
    <property type="molecule type" value="Genomic_DNA"/>
</dbReference>
<dbReference type="GO" id="GO:0003677">
    <property type="term" value="F:DNA binding"/>
    <property type="evidence" value="ECO:0007669"/>
    <property type="project" value="UniProtKB-KW"/>
</dbReference>
<dbReference type="RefSeq" id="WP_091507371.1">
    <property type="nucleotide sequence ID" value="NZ_CBDRCA010000001.1"/>
</dbReference>
<evidence type="ECO:0000259" key="4">
    <source>
        <dbReference type="PROSITE" id="PS50995"/>
    </source>
</evidence>
<sequence>MSRSELPPRTAYLVKQLELAMRSRLDAAVRPHGLTTIQYTALAELRRHPGLSSAQLARRAFVSAQTMQELVARLEHQGLVRRRPAEHNKRVLRTSLTAEGERILAESDSAIDEIERDMLADLEPAQVTEFRATLRLCTQRLLKDER</sequence>
<evidence type="ECO:0000256" key="1">
    <source>
        <dbReference type="ARBA" id="ARBA00023015"/>
    </source>
</evidence>
<organism evidence="5 6">
    <name type="scientific">Amycolatopsis sacchari</name>
    <dbReference type="NCBI Taxonomy" id="115433"/>
    <lineage>
        <taxon>Bacteria</taxon>
        <taxon>Bacillati</taxon>
        <taxon>Actinomycetota</taxon>
        <taxon>Actinomycetes</taxon>
        <taxon>Pseudonocardiales</taxon>
        <taxon>Pseudonocardiaceae</taxon>
        <taxon>Amycolatopsis</taxon>
    </lineage>
</organism>
<evidence type="ECO:0000313" key="6">
    <source>
        <dbReference type="Proteomes" id="UP000199025"/>
    </source>
</evidence>
<keyword evidence="1" id="KW-0805">Transcription regulation</keyword>
<dbReference type="SMART" id="SM00347">
    <property type="entry name" value="HTH_MARR"/>
    <property type="match status" value="1"/>
</dbReference>
<proteinExistence type="predicted"/>
<protein>
    <submittedName>
        <fullName evidence="5">DNA-binding transcriptional regulator, MarR family</fullName>
    </submittedName>
</protein>
<dbReference type="OrthoDB" id="3177763at2"/>
<dbReference type="InterPro" id="IPR036388">
    <property type="entry name" value="WH-like_DNA-bd_sf"/>
</dbReference>
<evidence type="ECO:0000256" key="3">
    <source>
        <dbReference type="ARBA" id="ARBA00023163"/>
    </source>
</evidence>
<dbReference type="PROSITE" id="PS50995">
    <property type="entry name" value="HTH_MARR_2"/>
    <property type="match status" value="1"/>
</dbReference>
<feature type="domain" description="HTH marR-type" evidence="4">
    <location>
        <begin position="7"/>
        <end position="139"/>
    </location>
</feature>
<keyword evidence="2 5" id="KW-0238">DNA-binding</keyword>
<dbReference type="SUPFAM" id="SSF46785">
    <property type="entry name" value="Winged helix' DNA-binding domain"/>
    <property type="match status" value="1"/>
</dbReference>
<gene>
    <name evidence="5" type="ORF">SAMN05421835_107127</name>
</gene>
<accession>A0A1I3T3N1</accession>
<evidence type="ECO:0000256" key="2">
    <source>
        <dbReference type="ARBA" id="ARBA00023125"/>
    </source>
</evidence>
<dbReference type="STRING" id="115433.SAMN05421835_107127"/>